<gene>
    <name evidence="7" type="ORF">SAMN02910451_00214</name>
</gene>
<name>A0A1G5AFW4_9FIRM</name>
<dbReference type="InterPro" id="IPR050490">
    <property type="entry name" value="Bact_solute-bd_prot1"/>
</dbReference>
<keyword evidence="3" id="KW-0472">Membrane</keyword>
<evidence type="ECO:0000256" key="6">
    <source>
        <dbReference type="SAM" id="MobiDB-lite"/>
    </source>
</evidence>
<evidence type="ECO:0000256" key="5">
    <source>
        <dbReference type="ARBA" id="ARBA00023288"/>
    </source>
</evidence>
<dbReference type="SUPFAM" id="SSF53850">
    <property type="entry name" value="Periplasmic binding protein-like II"/>
    <property type="match status" value="1"/>
</dbReference>
<dbReference type="Pfam" id="PF01547">
    <property type="entry name" value="SBP_bac_1"/>
    <property type="match status" value="1"/>
</dbReference>
<dbReference type="AlphaFoldDB" id="A0A1G5AFW4"/>
<keyword evidence="8" id="KW-1185">Reference proteome</keyword>
<accession>A0A1G5AFW4</accession>
<sequence>MAAAAVAASLVACGSSPSAGTEPGTAGSEASGNSGNAGNGGTADTADNNYTSVVLGETGKDIKTKIKILTHRTDMVGDDYSGKSWKDYVAEFNKIYPEITVEFEAITDYAEDSLLRLQGGDWGDIMMIPAIDASELSNYFMPYGTVDQMKGAIRFATDKQYNGICYGVPSTGNAQGVLYNKAVFEKAGITTLPKTPEEFINDLTLIKEKTDAIPLYTNYAAGWTMGAWDAYIAGTATGDATYMNQKLAHTANPFADPGDGSHAYNVYKVLYDAVAKGLIEDDYSTTDWEGSKGMLNRGEIGTMVLGSWAYSQMQAAGDKPEDIGYMSFPITVNGKQYATAGPDYAFGINKDASDENRMASLLFVKWMTNESGYSYNEGGIPINAEDDKYPDLYAAFDGVEYVSDEPALAGEEDLKDTLNSDSELSINSGGDKKVQAIIEHASNGDMTFDQIMDSWNKAWTEAQELNGVDIDD</sequence>
<keyword evidence="4" id="KW-0564">Palmitate</keyword>
<keyword evidence="2" id="KW-0732">Signal</keyword>
<evidence type="ECO:0000256" key="4">
    <source>
        <dbReference type="ARBA" id="ARBA00023139"/>
    </source>
</evidence>
<reference evidence="8" key="1">
    <citation type="submission" date="2016-10" db="EMBL/GenBank/DDBJ databases">
        <authorList>
            <person name="Varghese N."/>
            <person name="Submissions S."/>
        </authorList>
    </citation>
    <scope>NUCLEOTIDE SEQUENCE [LARGE SCALE GENOMIC DNA]</scope>
    <source>
        <strain evidence="8">XBD2006</strain>
    </source>
</reference>
<evidence type="ECO:0000313" key="7">
    <source>
        <dbReference type="EMBL" id="SCX76771.1"/>
    </source>
</evidence>
<evidence type="ECO:0000313" key="8">
    <source>
        <dbReference type="Proteomes" id="UP000183047"/>
    </source>
</evidence>
<evidence type="ECO:0000256" key="1">
    <source>
        <dbReference type="ARBA" id="ARBA00022475"/>
    </source>
</evidence>
<keyword evidence="5" id="KW-0449">Lipoprotein</keyword>
<dbReference type="PANTHER" id="PTHR43649:SF33">
    <property type="entry name" value="POLYGALACTURONAN_RHAMNOGALACTURONAN-BINDING PROTEIN YTCQ"/>
    <property type="match status" value="1"/>
</dbReference>
<feature type="compositionally biased region" description="Low complexity" evidence="6">
    <location>
        <begin position="24"/>
        <end position="34"/>
    </location>
</feature>
<dbReference type="EMBL" id="FMUR01000003">
    <property type="protein sequence ID" value="SCX76771.1"/>
    <property type="molecule type" value="Genomic_DNA"/>
</dbReference>
<organism evidence="7 8">
    <name type="scientific">Butyrivibrio hungatei</name>
    <dbReference type="NCBI Taxonomy" id="185008"/>
    <lineage>
        <taxon>Bacteria</taxon>
        <taxon>Bacillati</taxon>
        <taxon>Bacillota</taxon>
        <taxon>Clostridia</taxon>
        <taxon>Lachnospirales</taxon>
        <taxon>Lachnospiraceae</taxon>
        <taxon>Butyrivibrio</taxon>
    </lineage>
</organism>
<keyword evidence="1" id="KW-1003">Cell membrane</keyword>
<dbReference type="Proteomes" id="UP000183047">
    <property type="component" value="Unassembled WGS sequence"/>
</dbReference>
<feature type="region of interest" description="Disordered" evidence="6">
    <location>
        <begin position="14"/>
        <end position="47"/>
    </location>
</feature>
<dbReference type="PANTHER" id="PTHR43649">
    <property type="entry name" value="ARABINOSE-BINDING PROTEIN-RELATED"/>
    <property type="match status" value="1"/>
</dbReference>
<dbReference type="InterPro" id="IPR006059">
    <property type="entry name" value="SBP"/>
</dbReference>
<dbReference type="Gene3D" id="3.40.190.10">
    <property type="entry name" value="Periplasmic binding protein-like II"/>
    <property type="match status" value="2"/>
</dbReference>
<proteinExistence type="predicted"/>
<protein>
    <submittedName>
        <fullName evidence="7">Carbohydrate ABC transporter substrate-binding protein, CUT1 family</fullName>
    </submittedName>
</protein>
<evidence type="ECO:0000256" key="3">
    <source>
        <dbReference type="ARBA" id="ARBA00023136"/>
    </source>
</evidence>
<evidence type="ECO:0000256" key="2">
    <source>
        <dbReference type="ARBA" id="ARBA00022729"/>
    </source>
</evidence>